<feature type="compositionally biased region" description="Polar residues" evidence="1">
    <location>
        <begin position="358"/>
        <end position="379"/>
    </location>
</feature>
<feature type="region of interest" description="Disordered" evidence="1">
    <location>
        <begin position="485"/>
        <end position="504"/>
    </location>
</feature>
<dbReference type="Proteomes" id="UP000693970">
    <property type="component" value="Unassembled WGS sequence"/>
</dbReference>
<dbReference type="AlphaFoldDB" id="A0A9K3PHI5"/>
<feature type="compositionally biased region" description="Polar residues" evidence="1">
    <location>
        <begin position="485"/>
        <end position="501"/>
    </location>
</feature>
<feature type="region of interest" description="Disordered" evidence="1">
    <location>
        <begin position="429"/>
        <end position="471"/>
    </location>
</feature>
<evidence type="ECO:0000313" key="2">
    <source>
        <dbReference type="EMBL" id="KAG7347593.1"/>
    </source>
</evidence>
<keyword evidence="3" id="KW-1185">Reference proteome</keyword>
<feature type="region of interest" description="Disordered" evidence="1">
    <location>
        <begin position="357"/>
        <end position="389"/>
    </location>
</feature>
<feature type="region of interest" description="Disordered" evidence="1">
    <location>
        <begin position="1"/>
        <end position="41"/>
    </location>
</feature>
<keyword evidence="2" id="KW-0489">Methyltransferase</keyword>
<gene>
    <name evidence="2" type="ORF">IV203_016298</name>
</gene>
<proteinExistence type="predicted"/>
<comment type="caution">
    <text evidence="2">The sequence shown here is derived from an EMBL/GenBank/DDBJ whole genome shotgun (WGS) entry which is preliminary data.</text>
</comment>
<keyword evidence="2" id="KW-0808">Transferase</keyword>
<reference evidence="2" key="2">
    <citation type="submission" date="2021-04" db="EMBL/GenBank/DDBJ databases">
        <authorList>
            <person name="Podell S."/>
        </authorList>
    </citation>
    <scope>NUCLEOTIDE SEQUENCE</scope>
    <source>
        <strain evidence="2">Hildebrandi</strain>
    </source>
</reference>
<feature type="compositionally biased region" description="Basic and acidic residues" evidence="1">
    <location>
        <begin position="534"/>
        <end position="544"/>
    </location>
</feature>
<protein>
    <submittedName>
        <fullName evidence="2">Type 12 methyltransferase</fullName>
    </submittedName>
</protein>
<dbReference type="GO" id="GO:0008168">
    <property type="term" value="F:methyltransferase activity"/>
    <property type="evidence" value="ECO:0007669"/>
    <property type="project" value="UniProtKB-KW"/>
</dbReference>
<dbReference type="EMBL" id="JAGRRH010000020">
    <property type="protein sequence ID" value="KAG7347593.1"/>
    <property type="molecule type" value="Genomic_DNA"/>
</dbReference>
<feature type="compositionally biased region" description="Polar residues" evidence="1">
    <location>
        <begin position="429"/>
        <end position="440"/>
    </location>
</feature>
<evidence type="ECO:0000313" key="3">
    <source>
        <dbReference type="Proteomes" id="UP000693970"/>
    </source>
</evidence>
<feature type="region of interest" description="Disordered" evidence="1">
    <location>
        <begin position="518"/>
        <end position="571"/>
    </location>
</feature>
<reference evidence="2" key="1">
    <citation type="journal article" date="2021" name="Sci. Rep.">
        <title>Diploid genomic architecture of Nitzschia inconspicua, an elite biomass production diatom.</title>
        <authorList>
            <person name="Oliver A."/>
            <person name="Podell S."/>
            <person name="Pinowska A."/>
            <person name="Traller J.C."/>
            <person name="Smith S.R."/>
            <person name="McClure R."/>
            <person name="Beliaev A."/>
            <person name="Bohutskyi P."/>
            <person name="Hill E.A."/>
            <person name="Rabines A."/>
            <person name="Zheng H."/>
            <person name="Allen L.Z."/>
            <person name="Kuo A."/>
            <person name="Grigoriev I.V."/>
            <person name="Allen A.E."/>
            <person name="Hazlebeck D."/>
            <person name="Allen E.E."/>
        </authorList>
    </citation>
    <scope>NUCLEOTIDE SEQUENCE</scope>
    <source>
        <strain evidence="2">Hildebrandi</strain>
    </source>
</reference>
<sequence>MAPESVVESTASDKRKAGDGGNVQHPPQLQYEIPSPPYMAETPWTDAQIRWSEDEGVPEKEESPFFDPFADPDPTQVFTFAFSIPRHSQLDANSNSIINPKVDADDNQLSKKSSGDAIELKIQGYKTHSDQVWQSTGLTLWKASKYLCDYMVKQSQFLQHKRILELGAGLGLNGILAHRIAPHCSTVLVTDGDTDALVQLRKNIQTNRVSYNVSAEQLIWGQDTAQAFLKAQKQHQLENDGRFDVVLASDIIYSKVVIDPLWETIRSLLSRAGGSFWMAFARRKVPVSIDFVLEKGTEYGFRHKLVAESAFVDDENNSTDDGIENSKIEDAAGGDKVFIYVFEWEDESKAEVCRDGQTRTASSNPINGITTQSASFPTSRKQDAKPSIHNGFKRGFLLGGQKYSKGKKSSNVAVQDDVTHETKLLVSSDAQESLHQTKIVQKNRKPPSSGWTKGFLTSKSKPRKKSQRQANQAPFVAHDLLQLENPSSMVGSGSSDVTGNDQGIHLRRSNKQPLIHILDDDPDFHATDIGSRQNRSETTNEKSLKHTVASESSHEAHGERGEASLRKEASTTRLEHKRFPLLLDRCRNLADSEFEDADKMVSRQSNFLMKEAHKPLNVSSHCHSESASAENFRSILEFQRELENAIQKSVEFLSIDKREDYFLQLSSAWTGREVVCAWELVLTQVEGINDCGIKTLGSVLFRNHPTGVSAILDRVFSEDDRKMCLLAVSFLRDLSSDDLDNFSVKRDFQTVLDALVRLSHGERRTVLAQTAWETSLLFLAHAIRADKNERKNSSIGSKTLLATIQSLLRQQLHWQLSKKTCNSQKVKKLQSIDLKLNPALASQNSENVSLQEIASDLMALLGP</sequence>
<accession>A0A9K3PHI5</accession>
<dbReference type="InterPro" id="IPR019410">
    <property type="entry name" value="Methyltransf_16"/>
</dbReference>
<organism evidence="2 3">
    <name type="scientific">Nitzschia inconspicua</name>
    <dbReference type="NCBI Taxonomy" id="303405"/>
    <lineage>
        <taxon>Eukaryota</taxon>
        <taxon>Sar</taxon>
        <taxon>Stramenopiles</taxon>
        <taxon>Ochrophyta</taxon>
        <taxon>Bacillariophyta</taxon>
        <taxon>Bacillariophyceae</taxon>
        <taxon>Bacillariophycidae</taxon>
        <taxon>Bacillariales</taxon>
        <taxon>Bacillariaceae</taxon>
        <taxon>Nitzschia</taxon>
    </lineage>
</organism>
<name>A0A9K3PHI5_9STRA</name>
<evidence type="ECO:0000256" key="1">
    <source>
        <dbReference type="SAM" id="MobiDB-lite"/>
    </source>
</evidence>
<dbReference type="GO" id="GO:0032259">
    <property type="term" value="P:methylation"/>
    <property type="evidence" value="ECO:0007669"/>
    <property type="project" value="UniProtKB-KW"/>
</dbReference>
<dbReference type="Pfam" id="PF10294">
    <property type="entry name" value="Methyltransf_16"/>
    <property type="match status" value="1"/>
</dbReference>
<dbReference type="OrthoDB" id="46564at2759"/>
<dbReference type="PANTHER" id="PTHR14614:SF132">
    <property type="entry name" value="PROTEIN-LYSINE METHYLTRANSFERASE C42C1.13"/>
    <property type="match status" value="1"/>
</dbReference>
<feature type="compositionally biased region" description="Basic and acidic residues" evidence="1">
    <location>
        <begin position="552"/>
        <end position="571"/>
    </location>
</feature>
<dbReference type="PANTHER" id="PTHR14614">
    <property type="entry name" value="HEPATOCELLULAR CARCINOMA-ASSOCIATED ANTIGEN"/>
    <property type="match status" value="1"/>
</dbReference>